<reference evidence="1" key="1">
    <citation type="submission" date="2019-03" db="EMBL/GenBank/DDBJ databases">
        <title>Single cell metagenomics reveals metabolic interactions within the superorganism composed of flagellate Streblomastix strix and complex community of Bacteroidetes bacteria on its surface.</title>
        <authorList>
            <person name="Treitli S.C."/>
            <person name="Kolisko M."/>
            <person name="Husnik F."/>
            <person name="Keeling P."/>
            <person name="Hampl V."/>
        </authorList>
    </citation>
    <scope>NUCLEOTIDE SEQUENCE</scope>
    <source>
        <strain evidence="1">STM</strain>
    </source>
</reference>
<protein>
    <submittedName>
        <fullName evidence="1">Uncharacterized protein</fullName>
    </submittedName>
</protein>
<organism evidence="1">
    <name type="scientific">termite gut metagenome</name>
    <dbReference type="NCBI Taxonomy" id="433724"/>
    <lineage>
        <taxon>unclassified sequences</taxon>
        <taxon>metagenomes</taxon>
        <taxon>organismal metagenomes</taxon>
    </lineage>
</organism>
<sequence length="243" mass="27496">MDYYNDKIGVGYNELTSIVKRNTLDSLLKRGRVHRLNRGGGLNNQALIDYSTVPAVYRDAFEKQFGNPQEILAQRKKEEAVPIDSNANVFYSEYRYEKAGERVSLSESLQKEYTLNASVIKLLETTFQKRKAMRKALGGTTKHVFETIAAECEDLRDLCGHTLPVNPVRLREKMNAFRNEGFIALLSGKVGNSNTLKISKEVGDYIIALKRSRVPVYTDAQLFEVFNLEVLFGAGSRYRALEA</sequence>
<dbReference type="AlphaFoldDB" id="A0A5J4SAN2"/>
<gene>
    <name evidence="1" type="ORF">EZS27_009183</name>
</gene>
<accession>A0A5J4SAN2</accession>
<name>A0A5J4SAN2_9ZZZZ</name>
<proteinExistence type="predicted"/>
<dbReference type="EMBL" id="SNRY01000287">
    <property type="protein sequence ID" value="KAA6343117.1"/>
    <property type="molecule type" value="Genomic_DNA"/>
</dbReference>
<comment type="caution">
    <text evidence="1">The sequence shown here is derived from an EMBL/GenBank/DDBJ whole genome shotgun (WGS) entry which is preliminary data.</text>
</comment>
<evidence type="ECO:0000313" key="1">
    <source>
        <dbReference type="EMBL" id="KAA6343117.1"/>
    </source>
</evidence>